<protein>
    <submittedName>
        <fullName evidence="1">Uncharacterized protein</fullName>
    </submittedName>
</protein>
<comment type="caution">
    <text evidence="1">The sequence shown here is derived from an EMBL/GenBank/DDBJ whole genome shotgun (WGS) entry which is preliminary data.</text>
</comment>
<evidence type="ECO:0000313" key="1">
    <source>
        <dbReference type="EMBL" id="KAF6349154.1"/>
    </source>
</evidence>
<gene>
    <name evidence="1" type="ORF">mMyoMyo1_011710</name>
</gene>
<reference evidence="1 2" key="1">
    <citation type="journal article" date="2020" name="Nature">
        <title>Six reference-quality genomes reveal evolution of bat adaptations.</title>
        <authorList>
            <person name="Jebb D."/>
            <person name="Huang Z."/>
            <person name="Pippel M."/>
            <person name="Hughes G.M."/>
            <person name="Lavrichenko K."/>
            <person name="Devanna P."/>
            <person name="Winkler S."/>
            <person name="Jermiin L.S."/>
            <person name="Skirmuntt E.C."/>
            <person name="Katzourakis A."/>
            <person name="Burkitt-Gray L."/>
            <person name="Ray D.A."/>
            <person name="Sullivan K.A.M."/>
            <person name="Roscito J.G."/>
            <person name="Kirilenko B.M."/>
            <person name="Davalos L.M."/>
            <person name="Corthals A.P."/>
            <person name="Power M.L."/>
            <person name="Jones G."/>
            <person name="Ransome R.D."/>
            <person name="Dechmann D.K.N."/>
            <person name="Locatelli A.G."/>
            <person name="Puechmaille S.J."/>
            <person name="Fedrigo O."/>
            <person name="Jarvis E.D."/>
            <person name="Hiller M."/>
            <person name="Vernes S.C."/>
            <person name="Myers E.W."/>
            <person name="Teeling E.C."/>
        </authorList>
    </citation>
    <scope>NUCLEOTIDE SEQUENCE [LARGE SCALE GENOMIC DNA]</scope>
    <source>
        <strain evidence="1">MMyoMyo1</strain>
        <tissue evidence="1">Flight muscle</tissue>
    </source>
</reference>
<dbReference type="AlphaFoldDB" id="A0A7J7XHL6"/>
<dbReference type="EMBL" id="JABWUV010000006">
    <property type="protein sequence ID" value="KAF6349154.1"/>
    <property type="molecule type" value="Genomic_DNA"/>
</dbReference>
<accession>A0A7J7XHL6</accession>
<keyword evidence="2" id="KW-1185">Reference proteome</keyword>
<dbReference type="Proteomes" id="UP000527355">
    <property type="component" value="Unassembled WGS sequence"/>
</dbReference>
<name>A0A7J7XHL6_MYOMY</name>
<evidence type="ECO:0000313" key="2">
    <source>
        <dbReference type="Proteomes" id="UP000527355"/>
    </source>
</evidence>
<organism evidence="1 2">
    <name type="scientific">Myotis myotis</name>
    <name type="common">Greater mouse-eared bat</name>
    <name type="synonym">Vespertilio myotis</name>
    <dbReference type="NCBI Taxonomy" id="51298"/>
    <lineage>
        <taxon>Eukaryota</taxon>
        <taxon>Metazoa</taxon>
        <taxon>Chordata</taxon>
        <taxon>Craniata</taxon>
        <taxon>Vertebrata</taxon>
        <taxon>Euteleostomi</taxon>
        <taxon>Mammalia</taxon>
        <taxon>Eutheria</taxon>
        <taxon>Laurasiatheria</taxon>
        <taxon>Chiroptera</taxon>
        <taxon>Yangochiroptera</taxon>
        <taxon>Vespertilionidae</taxon>
        <taxon>Myotis</taxon>
    </lineage>
</organism>
<sequence>MLIHPGTYPWRHFLPHTHAHTCGHKCTLAAHPAHPLCAHSGHMQQRRPLRASCRSQDEASAPPEPSWCQHCHRVAAGAQKKRERNGISASTLIHSCWFCKIVQFLLKEISHYLLKLKMQSPSKIAVPLMGVYKCAHVQVTCGQGYSCSLVYNKKCVCGGGGGGGREKKTKCQSKGKLVDRILCSDIEIL</sequence>
<proteinExistence type="predicted"/>